<feature type="domain" description="Flagellar Assembly Protein A N-terminal region" evidence="1">
    <location>
        <begin position="8"/>
        <end position="177"/>
    </location>
</feature>
<gene>
    <name evidence="2" type="ordered locus">Bsel_1771</name>
</gene>
<dbReference type="Proteomes" id="UP000000271">
    <property type="component" value="Chromosome"/>
</dbReference>
<dbReference type="InterPro" id="IPR005646">
    <property type="entry name" value="FapA"/>
</dbReference>
<keyword evidence="3" id="KW-1185">Reference proteome</keyword>
<dbReference type="InterPro" id="IPR046866">
    <property type="entry name" value="FapA_N"/>
</dbReference>
<protein>
    <recommendedName>
        <fullName evidence="1">Flagellar Assembly Protein A N-terminal region domain-containing protein</fullName>
    </recommendedName>
</protein>
<proteinExistence type="predicted"/>
<dbReference type="eggNOG" id="COG1315">
    <property type="taxonomic scope" value="Bacteria"/>
</dbReference>
<dbReference type="InterPro" id="IPR046865">
    <property type="entry name" value="FapA_b_solenoid"/>
</dbReference>
<evidence type="ECO:0000313" key="2">
    <source>
        <dbReference type="EMBL" id="ADH99278.1"/>
    </source>
</evidence>
<reference evidence="2" key="1">
    <citation type="submission" date="2009-10" db="EMBL/GenBank/DDBJ databases">
        <title>Complete sequence of Bacillus selenitireducens MLS10.</title>
        <authorList>
            <consortium name="US DOE Joint Genome Institute"/>
            <person name="Lucas S."/>
            <person name="Copeland A."/>
            <person name="Lapidus A."/>
            <person name="Glavina del Rio T."/>
            <person name="Dalin E."/>
            <person name="Tice H."/>
            <person name="Bruce D."/>
            <person name="Goodwin L."/>
            <person name="Pitluck S."/>
            <person name="Sims D."/>
            <person name="Brettin T."/>
            <person name="Detter J.C."/>
            <person name="Han C."/>
            <person name="Larimer F."/>
            <person name="Land M."/>
            <person name="Hauser L."/>
            <person name="Kyrpides N."/>
            <person name="Ovchinnikova G."/>
            <person name="Stolz J."/>
        </authorList>
    </citation>
    <scope>NUCLEOTIDE SEQUENCE [LARGE SCALE GENOMIC DNA]</scope>
    <source>
        <strain evidence="2">MLS10</strain>
    </source>
</reference>
<organism evidence="2 3">
    <name type="scientific">Bacillus selenitireducens (strain ATCC 700615 / DSM 15326 / MLS10)</name>
    <dbReference type="NCBI Taxonomy" id="439292"/>
    <lineage>
        <taxon>Bacteria</taxon>
        <taxon>Bacillati</taxon>
        <taxon>Bacillota</taxon>
        <taxon>Bacilli</taxon>
        <taxon>Bacillales</taxon>
        <taxon>Bacillaceae</taxon>
        <taxon>Salisediminibacterium</taxon>
    </lineage>
</organism>
<dbReference type="EMBL" id="CP001791">
    <property type="protein sequence ID" value="ADH99278.1"/>
    <property type="molecule type" value="Genomic_DNA"/>
</dbReference>
<dbReference type="PANTHER" id="PTHR38032:SF1">
    <property type="entry name" value="RNA-BINDING PROTEIN KHPB N-TERMINAL DOMAIN-CONTAINING PROTEIN"/>
    <property type="match status" value="1"/>
</dbReference>
<name>D6XTZ2_BACIE</name>
<sequence>MSDLYDVFEVELSEDQLTAVIKISAPIPESVTVDDLIAFLKENSVVFGVHKEKLDPLLKGELKSPVTIAEGVQPEDGKDGYIWSALDDLESNTSDDLLHTEKIVDLKQVINIPTVTKGEVIGKKINPTEGVPGTTVTGEEIKAKNGKDVILRQGKNTKIEDEGTTLIANTDGQISVEPRVINVYPVYEINGDIDMRTGNIDFVGNVNIRGSVPSGFEIKAKGDIRVHGSVEAATLDAGGSIYIHQGVVAQGGGLIRAEGEVISSFLNQATIQAGGDVTVTKSILHSKVETDASVKCYDRNGSICGGSVSAVGGLDANEIGNEMNTPTSIYIGVSQSILEKEKKYKAMKAEAEDSLQKLGVLLKKIVTKEKQASLSAQEKVTKLRIRKSFAEAHENLNEALAALETISDSLEADELGKVKVRRTIYPQVDLHFGKYRKRITTKHKGVIFSLDKSEIKFEPL</sequence>
<dbReference type="Pfam" id="PF03961">
    <property type="entry name" value="FapA"/>
    <property type="match status" value="1"/>
</dbReference>
<accession>D6XTZ2</accession>
<evidence type="ECO:0000313" key="3">
    <source>
        <dbReference type="Proteomes" id="UP000000271"/>
    </source>
</evidence>
<dbReference type="HOGENOM" id="CLU_026157_1_1_9"/>
<evidence type="ECO:0000259" key="1">
    <source>
        <dbReference type="Pfam" id="PF20250"/>
    </source>
</evidence>
<dbReference type="Pfam" id="PF20250">
    <property type="entry name" value="FapA_N"/>
    <property type="match status" value="1"/>
</dbReference>
<dbReference type="AlphaFoldDB" id="D6XTZ2"/>
<dbReference type="KEGG" id="bse:Bsel_1771"/>
<dbReference type="RefSeq" id="WP_013172702.1">
    <property type="nucleotide sequence ID" value="NC_014219.1"/>
</dbReference>
<dbReference type="PANTHER" id="PTHR38032">
    <property type="entry name" value="POLYMERASE-RELATED"/>
    <property type="match status" value="1"/>
</dbReference>
<dbReference type="STRING" id="439292.Bsel_1771"/>